<proteinExistence type="predicted"/>
<evidence type="ECO:0000313" key="3">
    <source>
        <dbReference type="Proteomes" id="UP000031443"/>
    </source>
</evidence>
<evidence type="ECO:0000313" key="2">
    <source>
        <dbReference type="EMBL" id="EMP34060.1"/>
    </source>
</evidence>
<accession>M7BEQ3</accession>
<reference evidence="3" key="1">
    <citation type="journal article" date="2013" name="Nat. Genet.">
        <title>The draft genomes of soft-shell turtle and green sea turtle yield insights into the development and evolution of the turtle-specific body plan.</title>
        <authorList>
            <person name="Wang Z."/>
            <person name="Pascual-Anaya J."/>
            <person name="Zadissa A."/>
            <person name="Li W."/>
            <person name="Niimura Y."/>
            <person name="Huang Z."/>
            <person name="Li C."/>
            <person name="White S."/>
            <person name="Xiong Z."/>
            <person name="Fang D."/>
            <person name="Wang B."/>
            <person name="Ming Y."/>
            <person name="Chen Y."/>
            <person name="Zheng Y."/>
            <person name="Kuraku S."/>
            <person name="Pignatelli M."/>
            <person name="Herrero J."/>
            <person name="Beal K."/>
            <person name="Nozawa M."/>
            <person name="Li Q."/>
            <person name="Wang J."/>
            <person name="Zhang H."/>
            <person name="Yu L."/>
            <person name="Shigenobu S."/>
            <person name="Wang J."/>
            <person name="Liu J."/>
            <person name="Flicek P."/>
            <person name="Searle S."/>
            <person name="Wang J."/>
            <person name="Kuratani S."/>
            <person name="Yin Y."/>
            <person name="Aken B."/>
            <person name="Zhang G."/>
            <person name="Irie N."/>
        </authorList>
    </citation>
    <scope>NUCLEOTIDE SEQUENCE [LARGE SCALE GENOMIC DNA]</scope>
</reference>
<name>M7BEQ3_CHEMY</name>
<dbReference type="EMBL" id="KB534242">
    <property type="protein sequence ID" value="EMP34060.1"/>
    <property type="molecule type" value="Genomic_DNA"/>
</dbReference>
<dbReference type="Proteomes" id="UP000031443">
    <property type="component" value="Unassembled WGS sequence"/>
</dbReference>
<gene>
    <name evidence="2" type="ORF">UY3_08806</name>
</gene>
<protein>
    <submittedName>
        <fullName evidence="2">Uncharacterized protein</fullName>
    </submittedName>
</protein>
<organism evidence="2 3">
    <name type="scientific">Chelonia mydas</name>
    <name type="common">Green sea-turtle</name>
    <name type="synonym">Chelonia agassizi</name>
    <dbReference type="NCBI Taxonomy" id="8469"/>
    <lineage>
        <taxon>Eukaryota</taxon>
        <taxon>Metazoa</taxon>
        <taxon>Chordata</taxon>
        <taxon>Craniata</taxon>
        <taxon>Vertebrata</taxon>
        <taxon>Euteleostomi</taxon>
        <taxon>Archelosauria</taxon>
        <taxon>Testudinata</taxon>
        <taxon>Testudines</taxon>
        <taxon>Cryptodira</taxon>
        <taxon>Durocryptodira</taxon>
        <taxon>Americhelydia</taxon>
        <taxon>Chelonioidea</taxon>
        <taxon>Cheloniidae</taxon>
        <taxon>Chelonia</taxon>
    </lineage>
</organism>
<sequence length="150" mass="16383">MSQKRAARSPPRSLEWLQRSGQRGLWSSQSGARRALYKTSSRAEMFSCSVELEDGLMEQEYCGQLAVDRTEAQGRPGTWLAGKAAGPGEAFSHQQLEQQQYLTGKAEVAQPPLSTGRSHTLPAPLSSKGREQVDQITSSPYSNPEGSTDK</sequence>
<dbReference type="AlphaFoldDB" id="M7BEQ3"/>
<keyword evidence="3" id="KW-1185">Reference proteome</keyword>
<feature type="compositionally biased region" description="Polar residues" evidence="1">
    <location>
        <begin position="92"/>
        <end position="102"/>
    </location>
</feature>
<feature type="compositionally biased region" description="Polar residues" evidence="1">
    <location>
        <begin position="19"/>
        <end position="31"/>
    </location>
</feature>
<evidence type="ECO:0000256" key="1">
    <source>
        <dbReference type="SAM" id="MobiDB-lite"/>
    </source>
</evidence>
<feature type="compositionally biased region" description="Polar residues" evidence="1">
    <location>
        <begin position="134"/>
        <end position="150"/>
    </location>
</feature>
<feature type="region of interest" description="Disordered" evidence="1">
    <location>
        <begin position="1"/>
        <end position="31"/>
    </location>
</feature>
<feature type="region of interest" description="Disordered" evidence="1">
    <location>
        <begin position="78"/>
        <end position="150"/>
    </location>
</feature>